<sequence length="123" mass="13413">MTQNDRDPPSSPEELDRRLREAKARLPGAGREAKGYEGRDVGRAGMAAGLRIAVELLAAIVVGAGIGWGLDQWLGTRPWLLILFFILGAVAGMMNVYRTGVELDREAKAKRIADQAERNRGGR</sequence>
<name>A0ABU1JYD5_9PROT</name>
<keyword evidence="5" id="KW-1185">Reference proteome</keyword>
<evidence type="ECO:0000256" key="3">
    <source>
        <dbReference type="SAM" id="Phobius"/>
    </source>
</evidence>
<evidence type="ECO:0000313" key="4">
    <source>
        <dbReference type="EMBL" id="MDR6293623.1"/>
    </source>
</evidence>
<proteinExistence type="inferred from homology"/>
<keyword evidence="1 3" id="KW-0472">Membrane</keyword>
<gene>
    <name evidence="4" type="ORF">E9232_006174</name>
</gene>
<keyword evidence="3" id="KW-1133">Transmembrane helix</keyword>
<accession>A0ABU1JYD5</accession>
<feature type="transmembrane region" description="Helical" evidence="3">
    <location>
        <begin position="52"/>
        <end position="70"/>
    </location>
</feature>
<comment type="similarity">
    <text evidence="1">Belongs to the bacterial AtpI family.</text>
</comment>
<dbReference type="InterPro" id="IPR016989">
    <property type="entry name" value="Atp1_alphaprobac"/>
</dbReference>
<evidence type="ECO:0000256" key="2">
    <source>
        <dbReference type="SAM" id="MobiDB-lite"/>
    </source>
</evidence>
<evidence type="ECO:0000256" key="1">
    <source>
        <dbReference type="PIRNR" id="PIRNR032126"/>
    </source>
</evidence>
<organism evidence="4 5">
    <name type="scientific">Inquilinus ginsengisoli</name>
    <dbReference type="NCBI Taxonomy" id="363840"/>
    <lineage>
        <taxon>Bacteria</taxon>
        <taxon>Pseudomonadati</taxon>
        <taxon>Pseudomonadota</taxon>
        <taxon>Alphaproteobacteria</taxon>
        <taxon>Rhodospirillales</taxon>
        <taxon>Rhodospirillaceae</taxon>
        <taxon>Inquilinus</taxon>
    </lineage>
</organism>
<dbReference type="RefSeq" id="WP_309800749.1">
    <property type="nucleotide sequence ID" value="NZ_JAVDPW010000013.1"/>
</dbReference>
<reference evidence="4 5" key="1">
    <citation type="submission" date="2023-07" db="EMBL/GenBank/DDBJ databases">
        <title>Sorghum-associated microbial communities from plants grown in Nebraska, USA.</title>
        <authorList>
            <person name="Schachtman D."/>
        </authorList>
    </citation>
    <scope>NUCLEOTIDE SEQUENCE [LARGE SCALE GENOMIC DNA]</scope>
    <source>
        <strain evidence="4 5">584</strain>
    </source>
</reference>
<dbReference type="Proteomes" id="UP001262410">
    <property type="component" value="Unassembled WGS sequence"/>
</dbReference>
<dbReference type="Pfam" id="PF09527">
    <property type="entry name" value="ATPase_gene1"/>
    <property type="match status" value="1"/>
</dbReference>
<feature type="compositionally biased region" description="Basic and acidic residues" evidence="2">
    <location>
        <begin position="1"/>
        <end position="24"/>
    </location>
</feature>
<feature type="transmembrane region" description="Helical" evidence="3">
    <location>
        <begin position="76"/>
        <end position="97"/>
    </location>
</feature>
<dbReference type="PIRSF" id="PIRSF032126">
    <property type="entry name" value="F0F1_ATP_synthase_subunit_I"/>
    <property type="match status" value="1"/>
</dbReference>
<dbReference type="InterPro" id="IPR032820">
    <property type="entry name" value="ATPase_put"/>
</dbReference>
<feature type="region of interest" description="Disordered" evidence="2">
    <location>
        <begin position="1"/>
        <end position="37"/>
    </location>
</feature>
<keyword evidence="3" id="KW-0812">Transmembrane</keyword>
<comment type="function">
    <text evidence="1">A possible function for this protein is to guide the assembly of the membrane sector of the ATPase enzyme complex.</text>
</comment>
<dbReference type="EMBL" id="JAVDPW010000013">
    <property type="protein sequence ID" value="MDR6293623.1"/>
    <property type="molecule type" value="Genomic_DNA"/>
</dbReference>
<protein>
    <recommendedName>
        <fullName evidence="1">ATP synthase protein I</fullName>
    </recommendedName>
</protein>
<comment type="caution">
    <text evidence="4">The sequence shown here is derived from an EMBL/GenBank/DDBJ whole genome shotgun (WGS) entry which is preliminary data.</text>
</comment>
<evidence type="ECO:0000313" key="5">
    <source>
        <dbReference type="Proteomes" id="UP001262410"/>
    </source>
</evidence>
<keyword evidence="1" id="KW-0406">Ion transport</keyword>
<keyword evidence="1" id="KW-0813">Transport</keyword>
<keyword evidence="1" id="KW-0375">Hydrogen ion transport</keyword>